<dbReference type="EMBL" id="VBPB01000369">
    <property type="protein sequence ID" value="TMQ68843.1"/>
    <property type="molecule type" value="Genomic_DNA"/>
</dbReference>
<name>A0A538TZ17_UNCEI</name>
<evidence type="ECO:0000313" key="1">
    <source>
        <dbReference type="EMBL" id="TMQ68843.1"/>
    </source>
</evidence>
<sequence length="100" mass="10372">MALAEPDGGAAVVERRAGAAGEPDELRQIREGIRRSGGALVLQRDAGGLGGCGPGVVPATGIDEHPAVRQQQLLQHQSVAALARHLDRLRAEALGLLELL</sequence>
<accession>A0A538TZ17</accession>
<organism evidence="1 2">
    <name type="scientific">Eiseniibacteriota bacterium</name>
    <dbReference type="NCBI Taxonomy" id="2212470"/>
    <lineage>
        <taxon>Bacteria</taxon>
        <taxon>Candidatus Eiseniibacteriota</taxon>
    </lineage>
</organism>
<feature type="non-terminal residue" evidence="1">
    <location>
        <position position="100"/>
    </location>
</feature>
<evidence type="ECO:0000313" key="2">
    <source>
        <dbReference type="Proteomes" id="UP000319771"/>
    </source>
</evidence>
<gene>
    <name evidence="1" type="ORF">E6K81_16200</name>
</gene>
<proteinExistence type="predicted"/>
<protein>
    <submittedName>
        <fullName evidence="1">Uncharacterized protein</fullName>
    </submittedName>
</protein>
<reference evidence="1 2" key="1">
    <citation type="journal article" date="2019" name="Nat. Microbiol.">
        <title>Mediterranean grassland soil C-N compound turnover is dependent on rainfall and depth, and is mediated by genomically divergent microorganisms.</title>
        <authorList>
            <person name="Diamond S."/>
            <person name="Andeer P.F."/>
            <person name="Li Z."/>
            <person name="Crits-Christoph A."/>
            <person name="Burstein D."/>
            <person name="Anantharaman K."/>
            <person name="Lane K.R."/>
            <person name="Thomas B.C."/>
            <person name="Pan C."/>
            <person name="Northen T.R."/>
            <person name="Banfield J.F."/>
        </authorList>
    </citation>
    <scope>NUCLEOTIDE SEQUENCE [LARGE SCALE GENOMIC DNA]</scope>
    <source>
        <strain evidence="1">WS_11</strain>
    </source>
</reference>
<dbReference type="Proteomes" id="UP000319771">
    <property type="component" value="Unassembled WGS sequence"/>
</dbReference>
<comment type="caution">
    <text evidence="1">The sequence shown here is derived from an EMBL/GenBank/DDBJ whole genome shotgun (WGS) entry which is preliminary data.</text>
</comment>
<dbReference type="AlphaFoldDB" id="A0A538TZ17"/>